<keyword evidence="2" id="KW-0333">Golgi apparatus</keyword>
<evidence type="ECO:0000256" key="3">
    <source>
        <dbReference type="ARBA" id="ARBA00023121"/>
    </source>
</evidence>
<comment type="caution">
    <text evidence="5">The sequence shown here is derived from an EMBL/GenBank/DDBJ whole genome shotgun (WGS) entry which is preliminary data.</text>
</comment>
<dbReference type="Gene3D" id="1.10.3630.10">
    <property type="entry name" value="yeast vps74-n-term truncation variant domain like"/>
    <property type="match status" value="1"/>
</dbReference>
<dbReference type="Pfam" id="PF05719">
    <property type="entry name" value="GPP34"/>
    <property type="match status" value="1"/>
</dbReference>
<dbReference type="GO" id="GO:0005737">
    <property type="term" value="C:cytoplasm"/>
    <property type="evidence" value="ECO:0007669"/>
    <property type="project" value="UniProtKB-ARBA"/>
</dbReference>
<dbReference type="GO" id="GO:0070273">
    <property type="term" value="F:phosphatidylinositol-4-phosphate binding"/>
    <property type="evidence" value="ECO:0007669"/>
    <property type="project" value="InterPro"/>
</dbReference>
<keyword evidence="3" id="KW-0446">Lipid-binding</keyword>
<evidence type="ECO:0000313" key="6">
    <source>
        <dbReference type="Proteomes" id="UP000305546"/>
    </source>
</evidence>
<protein>
    <submittedName>
        <fullName evidence="5">GPP34 family phosphoprotein</fullName>
    </submittedName>
</protein>
<dbReference type="InterPro" id="IPR008628">
    <property type="entry name" value="GPP34-like"/>
</dbReference>
<keyword evidence="4" id="KW-0472">Membrane</keyword>
<dbReference type="EMBL" id="VDFW01000011">
    <property type="protein sequence ID" value="TNC25458.1"/>
    <property type="molecule type" value="Genomic_DNA"/>
</dbReference>
<reference evidence="5 6" key="1">
    <citation type="submission" date="2019-06" db="EMBL/GenBank/DDBJ databases">
        <title>Amycolatopsis alkalitolerans sp. nov., isolated from Gastrodia elata Blume.</title>
        <authorList>
            <person name="Narsing Rao M.P."/>
            <person name="Li W.J."/>
        </authorList>
    </citation>
    <scope>NUCLEOTIDE SEQUENCE [LARGE SCALE GENOMIC DNA]</scope>
    <source>
        <strain evidence="5 6">SYSUP0005</strain>
    </source>
</reference>
<dbReference type="Proteomes" id="UP000305546">
    <property type="component" value="Unassembled WGS sequence"/>
</dbReference>
<gene>
    <name evidence="5" type="ORF">FG385_15355</name>
</gene>
<organism evidence="5 6">
    <name type="scientific">Amycolatopsis alkalitolerans</name>
    <dbReference type="NCBI Taxonomy" id="2547244"/>
    <lineage>
        <taxon>Bacteria</taxon>
        <taxon>Bacillati</taxon>
        <taxon>Actinomycetota</taxon>
        <taxon>Actinomycetes</taxon>
        <taxon>Pseudonocardiales</taxon>
        <taxon>Pseudonocardiaceae</taxon>
        <taxon>Amycolatopsis</taxon>
    </lineage>
</organism>
<dbReference type="OrthoDB" id="4717569at2"/>
<dbReference type="RefSeq" id="WP_139097396.1">
    <property type="nucleotide sequence ID" value="NZ_VDFW01000011.1"/>
</dbReference>
<dbReference type="InterPro" id="IPR038261">
    <property type="entry name" value="GPP34-like_sf"/>
</dbReference>
<proteinExistence type="predicted"/>
<sequence>MNPPESLAAKMFLLAFDPRKQRLTARDDLGYLLRAAALAELVLNGRLRDEDGKAVAAGPALAGDPVLDEQWSRIEAAGPRSWRRWVGHDRRQIFAAVRDQLAEAHVIKTEQVRILGLFPYTRVTLRDTRAARRVAEQVSRAVRGGQAAGRVDRDAGVLAALAAAGQLRVVLGGRERRQFKTRLDRLGEPVEPVAKALRRAITSKRAAAASGG</sequence>
<keyword evidence="6" id="KW-1185">Reference proteome</keyword>
<comment type="subcellular location">
    <subcellularLocation>
        <location evidence="1">Golgi apparatus membrane</location>
        <topology evidence="1">Peripheral membrane protein</topology>
        <orientation evidence="1">Cytoplasmic side</orientation>
    </subcellularLocation>
</comment>
<dbReference type="GO" id="GO:0012505">
    <property type="term" value="C:endomembrane system"/>
    <property type="evidence" value="ECO:0007669"/>
    <property type="project" value="UniProtKB-ARBA"/>
</dbReference>
<name>A0A5C4M385_9PSEU</name>
<evidence type="ECO:0000313" key="5">
    <source>
        <dbReference type="EMBL" id="TNC25458.1"/>
    </source>
</evidence>
<evidence type="ECO:0000256" key="1">
    <source>
        <dbReference type="ARBA" id="ARBA00004255"/>
    </source>
</evidence>
<evidence type="ECO:0000256" key="4">
    <source>
        <dbReference type="ARBA" id="ARBA00023136"/>
    </source>
</evidence>
<dbReference type="AlphaFoldDB" id="A0A5C4M385"/>
<accession>A0A5C4M385</accession>
<evidence type="ECO:0000256" key="2">
    <source>
        <dbReference type="ARBA" id="ARBA00023034"/>
    </source>
</evidence>